<dbReference type="EMBL" id="PPTT01000006">
    <property type="protein sequence ID" value="RDB70218.1"/>
    <property type="molecule type" value="Genomic_DNA"/>
</dbReference>
<dbReference type="SMART" id="SM00421">
    <property type="entry name" value="HTH_LUXR"/>
    <property type="match status" value="1"/>
</dbReference>
<dbReference type="PROSITE" id="PS50043">
    <property type="entry name" value="HTH_LUXR_2"/>
    <property type="match status" value="1"/>
</dbReference>
<dbReference type="PANTHER" id="PTHR44688">
    <property type="entry name" value="DNA-BINDING TRANSCRIPTIONAL ACTIVATOR DEVR_DOSR"/>
    <property type="match status" value="1"/>
</dbReference>
<name>A0A3N0IU10_9ACTN</name>
<keyword evidence="1" id="KW-0805">Transcription regulation</keyword>
<dbReference type="GO" id="GO:0003677">
    <property type="term" value="F:DNA binding"/>
    <property type="evidence" value="ECO:0007669"/>
    <property type="project" value="UniProtKB-KW"/>
</dbReference>
<keyword evidence="2" id="KW-0238">DNA-binding</keyword>
<feature type="transmembrane region" description="Helical" evidence="4">
    <location>
        <begin position="355"/>
        <end position="373"/>
    </location>
</feature>
<feature type="transmembrane region" description="Helical" evidence="4">
    <location>
        <begin position="234"/>
        <end position="253"/>
    </location>
</feature>
<dbReference type="InterPro" id="IPR016032">
    <property type="entry name" value="Sig_transdc_resp-reg_C-effctor"/>
</dbReference>
<feature type="domain" description="HTH luxR-type" evidence="5">
    <location>
        <begin position="399"/>
        <end position="463"/>
    </location>
</feature>
<dbReference type="EMBL" id="QICC01000086">
    <property type="protein sequence ID" value="RNM40377.1"/>
    <property type="molecule type" value="Genomic_DNA"/>
</dbReference>
<feature type="transmembrane region" description="Helical" evidence="4">
    <location>
        <begin position="156"/>
        <end position="180"/>
    </location>
</feature>
<feature type="transmembrane region" description="Helical" evidence="4">
    <location>
        <begin position="201"/>
        <end position="222"/>
    </location>
</feature>
<keyword evidence="4" id="KW-1133">Transmembrane helix</keyword>
<keyword evidence="8" id="KW-1185">Reference proteome</keyword>
<dbReference type="RefSeq" id="WP_114545684.1">
    <property type="nucleotide sequence ID" value="NZ_PPTT01000006.1"/>
</dbReference>
<dbReference type="InterPro" id="IPR036388">
    <property type="entry name" value="WH-like_DNA-bd_sf"/>
</dbReference>
<proteinExistence type="predicted"/>
<dbReference type="Pfam" id="PF00196">
    <property type="entry name" value="GerE"/>
    <property type="match status" value="1"/>
</dbReference>
<evidence type="ECO:0000313" key="8">
    <source>
        <dbReference type="Proteomes" id="UP000253817"/>
    </source>
</evidence>
<feature type="transmembrane region" description="Helical" evidence="4">
    <location>
        <begin position="12"/>
        <end position="31"/>
    </location>
</feature>
<evidence type="ECO:0000313" key="7">
    <source>
        <dbReference type="EMBL" id="RNM40377.1"/>
    </source>
</evidence>
<feature type="transmembrane region" description="Helical" evidence="4">
    <location>
        <begin position="102"/>
        <end position="120"/>
    </location>
</feature>
<dbReference type="SUPFAM" id="SSF46894">
    <property type="entry name" value="C-terminal effector domain of the bipartite response regulators"/>
    <property type="match status" value="1"/>
</dbReference>
<dbReference type="Proteomes" id="UP000270112">
    <property type="component" value="Unassembled WGS sequence"/>
</dbReference>
<feature type="transmembrane region" description="Helical" evidence="4">
    <location>
        <begin position="75"/>
        <end position="96"/>
    </location>
</feature>
<comment type="caution">
    <text evidence="7">The sequence shown here is derived from an EMBL/GenBank/DDBJ whole genome shotgun (WGS) entry which is preliminary data.</text>
</comment>
<reference evidence="6 8" key="1">
    <citation type="journal article" date="2018" name="Elife">
        <title>Discovery and characterization of a prevalent human gut bacterial enzyme sufficient for the inactivation of a family of plant toxins.</title>
        <authorList>
            <person name="Koppel N."/>
            <person name="Bisanz J.E."/>
            <person name="Pandelia M.E."/>
            <person name="Turnbaugh P.J."/>
            <person name="Balskus E.P."/>
        </authorList>
    </citation>
    <scope>NUCLEOTIDE SEQUENCE [LARGE SCALE GENOMIC DNA]</scope>
    <source>
        <strain evidence="6 8">DSM 16107</strain>
    </source>
</reference>
<feature type="transmembrane region" description="Helical" evidence="4">
    <location>
        <begin position="289"/>
        <end position="309"/>
    </location>
</feature>
<sequence length="463" mass="50281">MASWSAAKYLSYAFWRAWFLIMYSSPLWLNFVLPEGVNPGLSMYYVSTACYIVVSILLSVLHVRAAKLFSLKWSMILFGAVASLGVAMEFASLALLRDPASWLFLVGSGLTGVCTAPISIRAGQIYSSVKINTAVIATLLSDVAAGMIFFFCIGTWPIICLFVAVVLPSLSAAMIVAAAPSNDDAAVGAGYVDAGGMPWQSFLRFLVVVFLIGAVAFLQNGLGGSWFPQADLDSGLTLGVSLLVMASFVLTVFFVRMREIQFERLYRPIIFCLIAFVALAYLLDFGNPVGIGGTFLIYCLFSSYIWFFMSYLGHSRYFSPIQVFGYGRSVYAGGSLVGSLVGVHVLSGVDLEQTLPVIVIVMIAILLLCAVAIRRVDISSILVDDAVAEAPAAPVAQQEGLGSVHLSPRELEVFALMKAGRDAEYIADSLCISRNTAKTHIRNIYTKFGVHRRQDFIDVIQDL</sequence>
<evidence type="ECO:0000259" key="5">
    <source>
        <dbReference type="PROSITE" id="PS50043"/>
    </source>
</evidence>
<reference evidence="9" key="2">
    <citation type="submission" date="2018-05" db="EMBL/GenBank/DDBJ databases">
        <title>Genome Sequencing of selected type strains of the family Eggerthellaceae.</title>
        <authorList>
            <person name="Danylec N."/>
            <person name="Stoll D.A."/>
            <person name="Doetsch A."/>
            <person name="Huch M."/>
        </authorList>
    </citation>
    <scope>NUCLEOTIDE SEQUENCE [LARGE SCALE GENOMIC DNA]</scope>
    <source>
        <strain evidence="9">DSM 16107</strain>
    </source>
</reference>
<accession>A0A3N0IU10</accession>
<organism evidence="7 9">
    <name type="scientific">Eggerthella sinensis</name>
    <dbReference type="NCBI Taxonomy" id="242230"/>
    <lineage>
        <taxon>Bacteria</taxon>
        <taxon>Bacillati</taxon>
        <taxon>Actinomycetota</taxon>
        <taxon>Coriobacteriia</taxon>
        <taxon>Eggerthellales</taxon>
        <taxon>Eggerthellaceae</taxon>
        <taxon>Eggerthella</taxon>
    </lineage>
</organism>
<dbReference type="OrthoDB" id="3519926at2"/>
<keyword evidence="3" id="KW-0804">Transcription</keyword>
<keyword evidence="4" id="KW-0812">Transmembrane</keyword>
<dbReference type="PANTHER" id="PTHR44688:SF16">
    <property type="entry name" value="DNA-BINDING TRANSCRIPTIONAL ACTIVATOR DEVR_DOSR"/>
    <property type="match status" value="1"/>
</dbReference>
<evidence type="ECO:0000313" key="6">
    <source>
        <dbReference type="EMBL" id="RDB70218.1"/>
    </source>
</evidence>
<reference evidence="7" key="3">
    <citation type="journal article" date="2019" name="Microbiol. Resour. Announc.">
        <title>Draft Genome Sequences of Type Strains of Gordonibacter faecihominis, Paraeggerthella hongkongensis, Parvibacter caecicola,Slackia equolifaciens, Slackia faecicanis, and Slackia isoflavoniconvertens.</title>
        <authorList>
            <person name="Danylec N."/>
            <person name="Stoll D.A."/>
            <person name="Dotsch A."/>
            <person name="Huch M."/>
        </authorList>
    </citation>
    <scope>NUCLEOTIDE SEQUENCE</scope>
    <source>
        <strain evidence="7">DSM 16107</strain>
    </source>
</reference>
<dbReference type="GO" id="GO:0006355">
    <property type="term" value="P:regulation of DNA-templated transcription"/>
    <property type="evidence" value="ECO:0007669"/>
    <property type="project" value="InterPro"/>
</dbReference>
<dbReference type="Gene3D" id="1.10.10.10">
    <property type="entry name" value="Winged helix-like DNA-binding domain superfamily/Winged helix DNA-binding domain"/>
    <property type="match status" value="1"/>
</dbReference>
<evidence type="ECO:0000256" key="3">
    <source>
        <dbReference type="ARBA" id="ARBA00023163"/>
    </source>
</evidence>
<evidence type="ECO:0000256" key="2">
    <source>
        <dbReference type="ARBA" id="ARBA00023125"/>
    </source>
</evidence>
<feature type="transmembrane region" description="Helical" evidence="4">
    <location>
        <begin position="265"/>
        <end position="283"/>
    </location>
</feature>
<feature type="transmembrane region" description="Helical" evidence="4">
    <location>
        <begin position="330"/>
        <end position="349"/>
    </location>
</feature>
<protein>
    <recommendedName>
        <fullName evidence="5">HTH luxR-type domain-containing protein</fullName>
    </recommendedName>
</protein>
<dbReference type="CDD" id="cd06170">
    <property type="entry name" value="LuxR_C_like"/>
    <property type="match status" value="1"/>
</dbReference>
<feature type="transmembrane region" description="Helical" evidence="4">
    <location>
        <begin position="132"/>
        <end position="150"/>
    </location>
</feature>
<evidence type="ECO:0000256" key="4">
    <source>
        <dbReference type="SAM" id="Phobius"/>
    </source>
</evidence>
<dbReference type="PRINTS" id="PR00038">
    <property type="entry name" value="HTHLUXR"/>
</dbReference>
<evidence type="ECO:0000313" key="9">
    <source>
        <dbReference type="Proteomes" id="UP000270112"/>
    </source>
</evidence>
<dbReference type="AlphaFoldDB" id="A0A3N0IU10"/>
<gene>
    <name evidence="6" type="ORF">C1876_05360</name>
    <name evidence="7" type="ORF">DMP09_14635</name>
</gene>
<feature type="transmembrane region" description="Helical" evidence="4">
    <location>
        <begin position="43"/>
        <end position="63"/>
    </location>
</feature>
<evidence type="ECO:0000256" key="1">
    <source>
        <dbReference type="ARBA" id="ARBA00023015"/>
    </source>
</evidence>
<dbReference type="InterPro" id="IPR000792">
    <property type="entry name" value="Tscrpt_reg_LuxR_C"/>
</dbReference>
<keyword evidence="4" id="KW-0472">Membrane</keyword>
<dbReference type="Proteomes" id="UP000253817">
    <property type="component" value="Unassembled WGS sequence"/>
</dbReference>